<evidence type="ECO:0000313" key="2">
    <source>
        <dbReference type="Proteomes" id="UP000190135"/>
    </source>
</evidence>
<protein>
    <submittedName>
        <fullName evidence="1">Pyoverdine/dityrosine biosynthesis protein Dit1</fullName>
    </submittedName>
</protein>
<dbReference type="PANTHER" id="PTHR37285">
    <property type="entry name" value="SPORE WALL MATURATION PROTEIN DIT1"/>
    <property type="match status" value="1"/>
</dbReference>
<accession>A0A1T4S6N1</accession>
<dbReference type="RefSeq" id="WP_078708981.1">
    <property type="nucleotide sequence ID" value="NZ_FUXL01000009.1"/>
</dbReference>
<dbReference type="EMBL" id="FUXL01000009">
    <property type="protein sequence ID" value="SKA23736.1"/>
    <property type="molecule type" value="Genomic_DNA"/>
</dbReference>
<gene>
    <name evidence="1" type="ORF">SAMN05428963_10935</name>
</gene>
<dbReference type="Proteomes" id="UP000190135">
    <property type="component" value="Unassembled WGS sequence"/>
</dbReference>
<dbReference type="STRING" id="1365950.SAMN05428963_10935"/>
<keyword evidence="2" id="KW-1185">Reference proteome</keyword>
<dbReference type="OrthoDB" id="7952121at2"/>
<dbReference type="Pfam" id="PF05141">
    <property type="entry name" value="DIT1_PvcA"/>
    <property type="match status" value="1"/>
</dbReference>
<name>A0A1T4S6N1_9HYPH</name>
<sequence length="371" mass="41633">MSNRTSAYVFPFRPFRHLDRARPTARFRDGGPIIIADLAPQLERLAPKLGKDAASSSWEDGLIDLCCDPRNVFGLPEWIRDLKDHWTAMARPFVAAGKPIEFTILGFPFKAPVPLKTRRKLPDFGELVMLRRLHEFARAVERFHAPGARVHIFAEGAFARVNGMPQKDSDDYFDALVALSEAAGCGKTLVLHETSRIADETPSFLDVWKETTEEIRARAEAGDEKTVTALREARPVTFHLCATPGVSEEELRLAYLGDPAAAALRADLERRSDEGVIQYRAFLEARDKVQLLEKFAPGALGLTVSPRPGRIGVRPLPEPADVLPYHGMPVWNEDEQSLRIEYRWDLLTSNRDWTGLKLEGDSDPEPFLLLD</sequence>
<evidence type="ECO:0000313" key="1">
    <source>
        <dbReference type="EMBL" id="SKA23736.1"/>
    </source>
</evidence>
<reference evidence="1 2" key="1">
    <citation type="submission" date="2017-02" db="EMBL/GenBank/DDBJ databases">
        <authorList>
            <person name="Peterson S.W."/>
        </authorList>
    </citation>
    <scope>NUCLEOTIDE SEQUENCE [LARGE SCALE GENOMIC DNA]</scope>
    <source>
        <strain evidence="1 2">USBA 369</strain>
    </source>
</reference>
<dbReference type="AlphaFoldDB" id="A0A1T4S6N1"/>
<dbReference type="InterPro" id="IPR007817">
    <property type="entry name" value="Isocyanide_synthase_DIT1"/>
</dbReference>
<organism evidence="1 2">
    <name type="scientific">Consotaella salsifontis</name>
    <dbReference type="NCBI Taxonomy" id="1365950"/>
    <lineage>
        <taxon>Bacteria</taxon>
        <taxon>Pseudomonadati</taxon>
        <taxon>Pseudomonadota</taxon>
        <taxon>Alphaproteobacteria</taxon>
        <taxon>Hyphomicrobiales</taxon>
        <taxon>Aurantimonadaceae</taxon>
        <taxon>Consotaella</taxon>
    </lineage>
</organism>
<dbReference type="PANTHER" id="PTHR37285:SF5">
    <property type="entry name" value="SPORE WALL MATURATION PROTEIN DIT1"/>
    <property type="match status" value="1"/>
</dbReference>
<proteinExistence type="predicted"/>